<dbReference type="PANTHER" id="PTHR33223:SF6">
    <property type="entry name" value="CCHC-TYPE DOMAIN-CONTAINING PROTEIN"/>
    <property type="match status" value="1"/>
</dbReference>
<feature type="region of interest" description="Disordered" evidence="1">
    <location>
        <begin position="1"/>
        <end position="35"/>
    </location>
</feature>
<accession>A0AAJ7L5H1</accession>
<evidence type="ECO:0000313" key="3">
    <source>
        <dbReference type="RefSeq" id="XP_018494523.1"/>
    </source>
</evidence>
<keyword evidence="2" id="KW-1185">Reference proteome</keyword>
<sequence length="372" mass="41492">MAPPVQHSPPCTRAASAAKRTTGQQVDDPGEETNGVTFSVRPKQGSQEMTAAAINVDLGVACSPPELAPSVDPTPTIISQRMQSLVVQTQKEPPKFNGRSDWLREFKRVASFNGHTETQMLANAPFCLVGEALDWFDNEDDQVDQWERLETNFCYRFADTTKISEEAREKLKRLIYERGTSFTGHLESVLKLCRKLDSRLSEDETIRKVIQTFPRDQAMTLVSKAPKTIAELRAHMSYLDRTIPFVNQRDTDTSAINAVNRSGTSRSRSSERGYSVGQFRPSDPTRSVNPPNTGSPGRKTPIYVQHAQRITSGPFFSGNRRTPDGIPLCNWCNLEGHIIKYCLKQQRGYPAVKPVSSADQNQSLNSKTRSGN</sequence>
<dbReference type="RefSeq" id="XP_018494523.1">
    <property type="nucleotide sequence ID" value="XM_018639007.1"/>
</dbReference>
<evidence type="ECO:0000313" key="2">
    <source>
        <dbReference type="Proteomes" id="UP000694867"/>
    </source>
</evidence>
<feature type="compositionally biased region" description="Low complexity" evidence="1">
    <location>
        <begin position="261"/>
        <end position="277"/>
    </location>
</feature>
<name>A0AAJ7L5H1_9ACAR</name>
<protein>
    <submittedName>
        <fullName evidence="3">Uncharacterized protein LOC108864074</fullName>
    </submittedName>
</protein>
<dbReference type="AlphaFoldDB" id="A0AAJ7L5H1"/>
<reference evidence="3" key="1">
    <citation type="submission" date="2025-08" db="UniProtKB">
        <authorList>
            <consortium name="RefSeq"/>
        </authorList>
    </citation>
    <scope>IDENTIFICATION</scope>
</reference>
<evidence type="ECO:0000256" key="1">
    <source>
        <dbReference type="SAM" id="MobiDB-lite"/>
    </source>
</evidence>
<dbReference type="Proteomes" id="UP000694867">
    <property type="component" value="Unplaced"/>
</dbReference>
<organism evidence="2 3">
    <name type="scientific">Galendromus occidentalis</name>
    <name type="common">western predatory mite</name>
    <dbReference type="NCBI Taxonomy" id="34638"/>
    <lineage>
        <taxon>Eukaryota</taxon>
        <taxon>Metazoa</taxon>
        <taxon>Ecdysozoa</taxon>
        <taxon>Arthropoda</taxon>
        <taxon>Chelicerata</taxon>
        <taxon>Arachnida</taxon>
        <taxon>Acari</taxon>
        <taxon>Parasitiformes</taxon>
        <taxon>Mesostigmata</taxon>
        <taxon>Gamasina</taxon>
        <taxon>Phytoseioidea</taxon>
        <taxon>Phytoseiidae</taxon>
        <taxon>Typhlodrominae</taxon>
        <taxon>Galendromus</taxon>
    </lineage>
</organism>
<feature type="region of interest" description="Disordered" evidence="1">
    <location>
        <begin position="254"/>
        <end position="300"/>
    </location>
</feature>
<proteinExistence type="predicted"/>
<dbReference type="PANTHER" id="PTHR33223">
    <property type="entry name" value="CCHC-TYPE DOMAIN-CONTAINING PROTEIN"/>
    <property type="match status" value="1"/>
</dbReference>
<dbReference type="GeneID" id="108864074"/>
<feature type="compositionally biased region" description="Polar residues" evidence="1">
    <location>
        <begin position="284"/>
        <end position="295"/>
    </location>
</feature>
<gene>
    <name evidence="3" type="primary">LOC108864074</name>
</gene>
<dbReference type="KEGG" id="goe:108864074"/>